<dbReference type="Proteomes" id="UP000332933">
    <property type="component" value="Unassembled WGS sequence"/>
</dbReference>
<reference evidence="1" key="2">
    <citation type="submission" date="2019-06" db="EMBL/GenBank/DDBJ databases">
        <title>Genomics analysis of Aphanomyces spp. identifies a new class of oomycete effector associated with host adaptation.</title>
        <authorList>
            <person name="Gaulin E."/>
        </authorList>
    </citation>
    <scope>NUCLEOTIDE SEQUENCE</scope>
    <source>
        <strain evidence="1">CBS 578.67</strain>
    </source>
</reference>
<evidence type="ECO:0000313" key="1">
    <source>
        <dbReference type="EMBL" id="KAF0696143.1"/>
    </source>
</evidence>
<gene>
    <name evidence="2" type="primary">Aste57867_13089</name>
    <name evidence="1" type="ORF">As57867_013041</name>
    <name evidence="2" type="ORF">ASTE57867_13089</name>
</gene>
<dbReference type="AlphaFoldDB" id="A0A485KXI1"/>
<protein>
    <submittedName>
        <fullName evidence="2">Aste57867_13089 protein</fullName>
    </submittedName>
</protein>
<reference evidence="2 3" key="1">
    <citation type="submission" date="2019-03" db="EMBL/GenBank/DDBJ databases">
        <authorList>
            <person name="Gaulin E."/>
            <person name="Dumas B."/>
        </authorList>
    </citation>
    <scope>NUCLEOTIDE SEQUENCE [LARGE SCALE GENOMIC DNA]</scope>
    <source>
        <strain evidence="2">CBS 568.67</strain>
    </source>
</reference>
<dbReference type="EMBL" id="VJMH01005427">
    <property type="protein sequence ID" value="KAF0696143.1"/>
    <property type="molecule type" value="Genomic_DNA"/>
</dbReference>
<proteinExistence type="predicted"/>
<sequence length="178" mass="19633">MRGIFEAAEVKVLTSFILMPFNIETQAAKPVTSQYVASFFQRMQVAGVNLVTAVRESNPLAAAKAVLDGFTQGQPMYFYLINEITGTPTNTSSFWLRFYQREFQFLKLANTVAGFFKTLGVPHLSDETLAGVESFLDAKKSSVEDFDIVQQALHDAKEVGDGKAVKEVRGPALREVGN</sequence>
<dbReference type="EMBL" id="CAADRA010005448">
    <property type="protein sequence ID" value="VFT89933.1"/>
    <property type="molecule type" value="Genomic_DNA"/>
</dbReference>
<evidence type="ECO:0000313" key="2">
    <source>
        <dbReference type="EMBL" id="VFT89933.1"/>
    </source>
</evidence>
<organism evidence="2 3">
    <name type="scientific">Aphanomyces stellatus</name>
    <dbReference type="NCBI Taxonomy" id="120398"/>
    <lineage>
        <taxon>Eukaryota</taxon>
        <taxon>Sar</taxon>
        <taxon>Stramenopiles</taxon>
        <taxon>Oomycota</taxon>
        <taxon>Saprolegniomycetes</taxon>
        <taxon>Saprolegniales</taxon>
        <taxon>Verrucalvaceae</taxon>
        <taxon>Aphanomyces</taxon>
    </lineage>
</organism>
<keyword evidence="3" id="KW-1185">Reference proteome</keyword>
<accession>A0A485KXI1</accession>
<evidence type="ECO:0000313" key="3">
    <source>
        <dbReference type="Proteomes" id="UP000332933"/>
    </source>
</evidence>
<name>A0A485KXI1_9STRA</name>